<dbReference type="Pfam" id="PF17853">
    <property type="entry name" value="GGDEF_2"/>
    <property type="match status" value="1"/>
</dbReference>
<dbReference type="PANTHER" id="PTHR43280">
    <property type="entry name" value="ARAC-FAMILY TRANSCRIPTIONAL REGULATOR"/>
    <property type="match status" value="1"/>
</dbReference>
<dbReference type="GO" id="GO:0003700">
    <property type="term" value="F:DNA-binding transcription factor activity"/>
    <property type="evidence" value="ECO:0007669"/>
    <property type="project" value="InterPro"/>
</dbReference>
<name>A0A917DL93_9BACL</name>
<evidence type="ECO:0000313" key="7">
    <source>
        <dbReference type="Proteomes" id="UP000612456"/>
    </source>
</evidence>
<keyword evidence="4" id="KW-0472">Membrane</keyword>
<dbReference type="Proteomes" id="UP000612456">
    <property type="component" value="Unassembled WGS sequence"/>
</dbReference>
<accession>A0A917DL93</accession>
<dbReference type="Pfam" id="PF12833">
    <property type="entry name" value="HTH_18"/>
    <property type="match status" value="1"/>
</dbReference>
<feature type="transmembrane region" description="Helical" evidence="4">
    <location>
        <begin position="12"/>
        <end position="33"/>
    </location>
</feature>
<dbReference type="InterPro" id="IPR018062">
    <property type="entry name" value="HTH_AraC-typ_CS"/>
</dbReference>
<dbReference type="InterPro" id="IPR018060">
    <property type="entry name" value="HTH_AraC"/>
</dbReference>
<organism evidence="6 7">
    <name type="scientific">Paenibacillus nasutitermitis</name>
    <dbReference type="NCBI Taxonomy" id="1652958"/>
    <lineage>
        <taxon>Bacteria</taxon>
        <taxon>Bacillati</taxon>
        <taxon>Bacillota</taxon>
        <taxon>Bacilli</taxon>
        <taxon>Bacillales</taxon>
        <taxon>Paenibacillaceae</taxon>
        <taxon>Paenibacillus</taxon>
    </lineage>
</organism>
<proteinExistence type="predicted"/>
<evidence type="ECO:0000256" key="1">
    <source>
        <dbReference type="ARBA" id="ARBA00023015"/>
    </source>
</evidence>
<dbReference type="InterPro" id="IPR041522">
    <property type="entry name" value="CdaR_GGDEF"/>
</dbReference>
<dbReference type="AlphaFoldDB" id="A0A917DL93"/>
<dbReference type="PANTHER" id="PTHR43280:SF10">
    <property type="entry name" value="REGULATORY PROTEIN POCR"/>
    <property type="match status" value="1"/>
</dbReference>
<reference evidence="6" key="1">
    <citation type="journal article" date="2014" name="Int. J. Syst. Evol. Microbiol.">
        <title>Complete genome sequence of Corynebacterium casei LMG S-19264T (=DSM 44701T), isolated from a smear-ripened cheese.</title>
        <authorList>
            <consortium name="US DOE Joint Genome Institute (JGI-PGF)"/>
            <person name="Walter F."/>
            <person name="Albersmeier A."/>
            <person name="Kalinowski J."/>
            <person name="Ruckert C."/>
        </authorList>
    </citation>
    <scope>NUCLEOTIDE SEQUENCE</scope>
    <source>
        <strain evidence="6">CGMCC 1.15178</strain>
    </source>
</reference>
<dbReference type="SUPFAM" id="SSF46689">
    <property type="entry name" value="Homeodomain-like"/>
    <property type="match status" value="2"/>
</dbReference>
<dbReference type="Gene3D" id="1.10.10.60">
    <property type="entry name" value="Homeodomain-like"/>
    <property type="match status" value="2"/>
</dbReference>
<feature type="transmembrane region" description="Helical" evidence="4">
    <location>
        <begin position="286"/>
        <end position="308"/>
    </location>
</feature>
<keyword evidence="7" id="KW-1185">Reference proteome</keyword>
<protein>
    <submittedName>
        <fullName evidence="6">HTH-type transcriptional regulator YtdP</fullName>
    </submittedName>
</protein>
<keyword evidence="1" id="KW-0805">Transcription regulation</keyword>
<dbReference type="RefSeq" id="WP_188988036.1">
    <property type="nucleotide sequence ID" value="NZ_BMHP01000001.1"/>
</dbReference>
<comment type="caution">
    <text evidence="6">The sequence shown here is derived from an EMBL/GenBank/DDBJ whole genome shotgun (WGS) entry which is preliminary data.</text>
</comment>
<feature type="domain" description="HTH araC/xylS-type" evidence="5">
    <location>
        <begin position="657"/>
        <end position="755"/>
    </location>
</feature>
<keyword evidence="2" id="KW-0238">DNA-binding</keyword>
<evidence type="ECO:0000259" key="5">
    <source>
        <dbReference type="PROSITE" id="PS01124"/>
    </source>
</evidence>
<evidence type="ECO:0000256" key="3">
    <source>
        <dbReference type="ARBA" id="ARBA00023163"/>
    </source>
</evidence>
<dbReference type="PROSITE" id="PS00041">
    <property type="entry name" value="HTH_ARAC_FAMILY_1"/>
    <property type="match status" value="1"/>
</dbReference>
<dbReference type="SMART" id="SM00342">
    <property type="entry name" value="HTH_ARAC"/>
    <property type="match status" value="1"/>
</dbReference>
<evidence type="ECO:0000256" key="4">
    <source>
        <dbReference type="SAM" id="Phobius"/>
    </source>
</evidence>
<keyword evidence="4" id="KW-0812">Transmembrane</keyword>
<reference evidence="6" key="2">
    <citation type="submission" date="2020-09" db="EMBL/GenBank/DDBJ databases">
        <authorList>
            <person name="Sun Q."/>
            <person name="Zhou Y."/>
        </authorList>
    </citation>
    <scope>NUCLEOTIDE SEQUENCE</scope>
    <source>
        <strain evidence="6">CGMCC 1.15178</strain>
    </source>
</reference>
<evidence type="ECO:0000313" key="6">
    <source>
        <dbReference type="EMBL" id="GGD46996.1"/>
    </source>
</evidence>
<sequence length="765" mass="87406">MPLLFSRYFRMIVLYSLILGTLPVILLGFFSYYKASSVVLDKVHAANKHALEQAHLRIEQELMALDNLAMQYLSTVLVKGAMTQSLGIRDFERVRNMMSSQFGMKTYGLNVTNVELVNFTNNWVIDGDGLHEIGQGDSHNKYESYLKVEGNSFWVYEESEQNNYVSLVKKFPLVSTAPTGLLIIQTPNYYINNFDLLPADMLGRMMIVDERGVVLADRESERIGTSLAELPYIVELKHQQNMDGYFPGKDRDDNKIDVLYRKSDYNGWTYLYLVSPEEVVKDARSIGWLTLAICLGLFAIMSVIAILGSNRIYSPVRKLYRSALGEGPRPKSNAIEFQRIADRIDSLIMSNSEMDGKIKHQVGQLKHLFIFKLLQGAVSETEAVERAQQYQLVPDHEQLFCLIVVQLDSLDETRYRGQDLDLLIYAVNNIIEEMISPDNRMFAVPYGAIQATAICSVEENAPVFLRHVYDEARNIQDTVKQVLQLPVSIGISRPYQRMVLTSQAYEEATEALKFRIRLGRELIVSIEDVAPGAASHPLYPVASASELGDAIRTSDPVEASRLLDRFIEEVRQQDLNPREYQMLFVRLLMDIVRLAEGVGEPLEMMRDDGSDGNVSFARLYELYSMEELKQWLLVSVIMPLIQRIEGQRNAHYRQISSDMVDMIHKHYDTDLTLDVCADALNYHPNYIKRVFSKGTGTSFSDYLLTYRMKKAKLWLAESEMTIAEIADKLRYRNSQNFIRQFRKMEGITPGQFRKAAESVNPSKTN</sequence>
<keyword evidence="4" id="KW-1133">Transmembrane helix</keyword>
<dbReference type="GO" id="GO:0043565">
    <property type="term" value="F:sequence-specific DNA binding"/>
    <property type="evidence" value="ECO:0007669"/>
    <property type="project" value="InterPro"/>
</dbReference>
<dbReference type="InterPro" id="IPR009057">
    <property type="entry name" value="Homeodomain-like_sf"/>
</dbReference>
<dbReference type="PROSITE" id="PS01124">
    <property type="entry name" value="HTH_ARAC_FAMILY_2"/>
    <property type="match status" value="1"/>
</dbReference>
<gene>
    <name evidence="6" type="primary">ytdP</name>
    <name evidence="6" type="ORF">GCM10010911_00650</name>
</gene>
<keyword evidence="3" id="KW-0804">Transcription</keyword>
<dbReference type="EMBL" id="BMHP01000001">
    <property type="protein sequence ID" value="GGD46996.1"/>
    <property type="molecule type" value="Genomic_DNA"/>
</dbReference>
<evidence type="ECO:0000256" key="2">
    <source>
        <dbReference type="ARBA" id="ARBA00023125"/>
    </source>
</evidence>